<dbReference type="AlphaFoldDB" id="A0A0H4WMS4"/>
<dbReference type="KEGG" id="mym:A176_001623"/>
<dbReference type="Proteomes" id="UP000009026">
    <property type="component" value="Chromosome"/>
</dbReference>
<keyword evidence="2" id="KW-1185">Reference proteome</keyword>
<dbReference type="InterPro" id="IPR032871">
    <property type="entry name" value="AHH_dom_containing"/>
</dbReference>
<sequence>MPSYEPTQSSCTHRWQAFEKALENKATYALTEAQLKALGSGKWSLLFRGGGKVVSKLVGAGEKVALSPENKGMHLRELAKPGEGDWDIGHGRNFKWDCNVPYYHEAHHVIPDATLRTALTKVFDGPVSVWVASKMLDAPYCVHHKDNMLILPLDARVGDVLQLPIHRETKQCSHTTYDEFILNKLVTLMQKVQEEILEEHDKDDDAPKTRDLARSIEREADALYSQVVAARREHKVVSLEEYGQKMLSTPPKGT</sequence>
<accession>A0A0H4WMS4</accession>
<organism evidence="1 2">
    <name type="scientific">Pseudomyxococcus hansupus</name>
    <dbReference type="NCBI Taxonomy" id="1297742"/>
    <lineage>
        <taxon>Bacteria</taxon>
        <taxon>Pseudomonadati</taxon>
        <taxon>Myxococcota</taxon>
        <taxon>Myxococcia</taxon>
        <taxon>Myxococcales</taxon>
        <taxon>Cystobacterineae</taxon>
        <taxon>Myxococcaceae</taxon>
        <taxon>Pseudomyxococcus</taxon>
    </lineage>
</organism>
<dbReference type="STRING" id="1297742.A176_001623"/>
<reference evidence="1 2" key="1">
    <citation type="journal article" date="2016" name="PLoS ONE">
        <title>Complete Genome Sequence and Comparative Genomics of a Novel Myxobacterium Myxococcus hansupus.</title>
        <authorList>
            <person name="Sharma G."/>
            <person name="Narwani T."/>
            <person name="Subramanian S."/>
        </authorList>
    </citation>
    <scope>NUCLEOTIDE SEQUENCE [LARGE SCALE GENOMIC DNA]</scope>
    <source>
        <strain evidence="2">mixupus</strain>
    </source>
</reference>
<dbReference type="PATRIC" id="fig|1297742.4.peg.1639"/>
<dbReference type="Pfam" id="PF14412">
    <property type="entry name" value="AHH"/>
    <property type="match status" value="1"/>
</dbReference>
<gene>
    <name evidence="1" type="ORF">A176_001623</name>
</gene>
<protein>
    <submittedName>
        <fullName evidence="1">Uncharacterized protein</fullName>
    </submittedName>
</protein>
<evidence type="ECO:0000313" key="1">
    <source>
        <dbReference type="EMBL" id="AKQ64711.1"/>
    </source>
</evidence>
<name>A0A0H4WMS4_9BACT</name>
<dbReference type="EMBL" id="CP012109">
    <property type="protein sequence ID" value="AKQ64711.1"/>
    <property type="molecule type" value="Genomic_DNA"/>
</dbReference>
<evidence type="ECO:0000313" key="2">
    <source>
        <dbReference type="Proteomes" id="UP000009026"/>
    </source>
</evidence>
<proteinExistence type="predicted"/>